<evidence type="ECO:0000256" key="2">
    <source>
        <dbReference type="SAM" id="SignalP"/>
    </source>
</evidence>
<name>A0AA86JG08_9BURK</name>
<keyword evidence="2" id="KW-0732">Signal</keyword>
<dbReference type="SUPFAM" id="SSF81901">
    <property type="entry name" value="HCP-like"/>
    <property type="match status" value="2"/>
</dbReference>
<evidence type="ECO:0008006" key="5">
    <source>
        <dbReference type="Google" id="ProtNLM"/>
    </source>
</evidence>
<keyword evidence="4" id="KW-1185">Reference proteome</keyword>
<dbReference type="Pfam" id="PF08238">
    <property type="entry name" value="Sel1"/>
    <property type="match status" value="4"/>
</dbReference>
<dbReference type="SMART" id="SM00671">
    <property type="entry name" value="SEL1"/>
    <property type="match status" value="3"/>
</dbReference>
<sequence length="344" mass="38496">MHFFTLSLKSWCRLLGAASFLLLAVNAFATQADNQSDQGMAVYKALLPKAEAGDPEVQTTLGLMRLRGDTVPRDLRVARVWLGKAAIQQHTPAQYYLGQLLLLDVFNANPSDLDKQLTEGLGWLRRASRDQHPQSQLLYAQTLLGSQLDDPFGHSKIEAQQHLNSCAEVHLPCTRYALSRLDQGKEEEYCPSRDACDQKRRLLYTLANAEDAHARYRLSKFEGEDRMFWLRRAARLAHPQASYELADLVIRNEAPLQPEDPAVLSLLSSAAQQDVPQAMHLLGSMLVEGTRFPVNKPLGIQWLKLSAEKGFEPSRQLLMQIQTTADSKPAAEQVESAQTPENKP</sequence>
<dbReference type="PANTHER" id="PTHR11102">
    <property type="entry name" value="SEL-1-LIKE PROTEIN"/>
    <property type="match status" value="1"/>
</dbReference>
<dbReference type="Gene3D" id="1.25.40.10">
    <property type="entry name" value="Tetratricopeptide repeat domain"/>
    <property type="match status" value="1"/>
</dbReference>
<proteinExistence type="predicted"/>
<feature type="signal peptide" evidence="2">
    <location>
        <begin position="1"/>
        <end position="29"/>
    </location>
</feature>
<dbReference type="EMBL" id="AP028947">
    <property type="protein sequence ID" value="BET26346.1"/>
    <property type="molecule type" value="Genomic_DNA"/>
</dbReference>
<protein>
    <recommendedName>
        <fullName evidence="5">Sel1 repeat family protein</fullName>
    </recommendedName>
</protein>
<reference evidence="3 4" key="1">
    <citation type="submission" date="2023-10" db="EMBL/GenBank/DDBJ databases">
        <title>Complete Genome Sequence of Limnobacter thiooxidans CS-K2T, Isolated from freshwater lake sediments in Bavaria, Germany.</title>
        <authorList>
            <person name="Naruki M."/>
            <person name="Watanabe A."/>
            <person name="Warashina T."/>
            <person name="Morita T."/>
            <person name="Arakawa K."/>
        </authorList>
    </citation>
    <scope>NUCLEOTIDE SEQUENCE [LARGE SCALE GENOMIC DNA]</scope>
    <source>
        <strain evidence="3 4">CS-K2</strain>
    </source>
</reference>
<dbReference type="AlphaFoldDB" id="A0AA86JG08"/>
<evidence type="ECO:0000256" key="1">
    <source>
        <dbReference type="SAM" id="MobiDB-lite"/>
    </source>
</evidence>
<dbReference type="InterPro" id="IPR011990">
    <property type="entry name" value="TPR-like_helical_dom_sf"/>
</dbReference>
<accession>A0AA86JG08</accession>
<dbReference type="RefSeq" id="WP_130556172.1">
    <property type="nucleotide sequence ID" value="NZ_AP028947.1"/>
</dbReference>
<feature type="chain" id="PRO_5041744909" description="Sel1 repeat family protein" evidence="2">
    <location>
        <begin position="30"/>
        <end position="344"/>
    </location>
</feature>
<feature type="compositionally biased region" description="Polar residues" evidence="1">
    <location>
        <begin position="335"/>
        <end position="344"/>
    </location>
</feature>
<evidence type="ECO:0000313" key="3">
    <source>
        <dbReference type="EMBL" id="BET26346.1"/>
    </source>
</evidence>
<dbReference type="InterPro" id="IPR050767">
    <property type="entry name" value="Sel1_AlgK"/>
</dbReference>
<dbReference type="InterPro" id="IPR006597">
    <property type="entry name" value="Sel1-like"/>
</dbReference>
<evidence type="ECO:0000313" key="4">
    <source>
        <dbReference type="Proteomes" id="UP001329151"/>
    </source>
</evidence>
<feature type="region of interest" description="Disordered" evidence="1">
    <location>
        <begin position="324"/>
        <end position="344"/>
    </location>
</feature>
<organism evidence="3 4">
    <name type="scientific">Limnobacter thiooxidans</name>
    <dbReference type="NCBI Taxonomy" id="131080"/>
    <lineage>
        <taxon>Bacteria</taxon>
        <taxon>Pseudomonadati</taxon>
        <taxon>Pseudomonadota</taxon>
        <taxon>Betaproteobacteria</taxon>
        <taxon>Burkholderiales</taxon>
        <taxon>Burkholderiaceae</taxon>
        <taxon>Limnobacter</taxon>
    </lineage>
</organism>
<dbReference type="Proteomes" id="UP001329151">
    <property type="component" value="Chromosome"/>
</dbReference>
<dbReference type="PANTHER" id="PTHR11102:SF160">
    <property type="entry name" value="ERAD-ASSOCIATED E3 UBIQUITIN-PROTEIN LIGASE COMPONENT HRD3"/>
    <property type="match status" value="1"/>
</dbReference>
<dbReference type="KEGG" id="lto:RGQ30_18470"/>
<gene>
    <name evidence="3" type="ORF">RGQ30_18470</name>
</gene>